<evidence type="ECO:0000313" key="1">
    <source>
        <dbReference type="EMBL" id="DAF94764.1"/>
    </source>
</evidence>
<dbReference type="EMBL" id="BK016096">
    <property type="protein sequence ID" value="DAF94764.1"/>
    <property type="molecule type" value="Genomic_DNA"/>
</dbReference>
<reference evidence="1" key="1">
    <citation type="journal article" date="2021" name="Proc. Natl. Acad. Sci. U.S.A.">
        <title>A Catalog of Tens of Thousands of Viruses from Human Metagenomes Reveals Hidden Associations with Chronic Diseases.</title>
        <authorList>
            <person name="Tisza M.J."/>
            <person name="Buck C.B."/>
        </authorList>
    </citation>
    <scope>NUCLEOTIDE SEQUENCE</scope>
    <source>
        <strain evidence="1">Ct9A73</strain>
    </source>
</reference>
<protein>
    <submittedName>
        <fullName evidence="1">Uncharacterized protein</fullName>
    </submittedName>
</protein>
<name>A0A8S5UK09_9CAUD</name>
<proteinExistence type="predicted"/>
<accession>A0A8S5UK09</accession>
<organism evidence="1">
    <name type="scientific">Podoviridae sp. ct9A73</name>
    <dbReference type="NCBI Taxonomy" id="2825225"/>
    <lineage>
        <taxon>Viruses</taxon>
        <taxon>Duplodnaviria</taxon>
        <taxon>Heunggongvirae</taxon>
        <taxon>Uroviricota</taxon>
        <taxon>Caudoviricetes</taxon>
    </lineage>
</organism>
<sequence length="110" mass="12388">MQDSLMIEWRNGEITITPPEDFQKVIKPRYIPRGASRGLYINRMSVTKNGHTTVVTFEKDGDAYITAPTGKVYFTEYKIVSAQPILLSKEFVGFSGVNTVGEFDELLLPI</sequence>